<feature type="region of interest" description="Disordered" evidence="3">
    <location>
        <begin position="27"/>
        <end position="51"/>
    </location>
</feature>
<dbReference type="NCBIfam" id="TIGR01819">
    <property type="entry name" value="F420_cofD"/>
    <property type="match status" value="1"/>
</dbReference>
<dbReference type="PANTHER" id="PTHR43007:SF1">
    <property type="entry name" value="2-PHOSPHO-L-LACTATE TRANSFERASE"/>
    <property type="match status" value="1"/>
</dbReference>
<dbReference type="EC" id="2.7.8.28" evidence="4"/>
<dbReference type="InterPro" id="IPR038136">
    <property type="entry name" value="CofD-like_dom_sf"/>
</dbReference>
<dbReference type="Gene3D" id="3.40.50.10680">
    <property type="entry name" value="CofD-like domains"/>
    <property type="match status" value="1"/>
</dbReference>
<organism evidence="4 5">
    <name type="scientific">Myceligenerans salitolerans</name>
    <dbReference type="NCBI Taxonomy" id="1230528"/>
    <lineage>
        <taxon>Bacteria</taxon>
        <taxon>Bacillati</taxon>
        <taxon>Actinomycetota</taxon>
        <taxon>Actinomycetes</taxon>
        <taxon>Micrococcales</taxon>
        <taxon>Promicromonosporaceae</taxon>
        <taxon>Myceligenerans</taxon>
    </lineage>
</organism>
<keyword evidence="5" id="KW-1185">Reference proteome</keyword>
<dbReference type="Pfam" id="PF01933">
    <property type="entry name" value="CofD"/>
    <property type="match status" value="1"/>
</dbReference>
<dbReference type="GO" id="GO:0043743">
    <property type="term" value="F:LPPG:FO 2-phospho-L-lactate transferase activity"/>
    <property type="evidence" value="ECO:0007669"/>
    <property type="project" value="UniProtKB-EC"/>
</dbReference>
<reference evidence="5" key="2">
    <citation type="submission" date="2023-07" db="EMBL/GenBank/DDBJ databases">
        <title>Myceligenerans salitolerans sp. nov., a halotolerant actinomycete isolated from a salt lake in Xinjiang, China.</title>
        <authorList>
            <person name="Guan T."/>
        </authorList>
    </citation>
    <scope>NUCLEOTIDE SEQUENCE [LARGE SCALE GENOMIC DNA]</scope>
    <source>
        <strain evidence="5">XHU 5031</strain>
    </source>
</reference>
<reference evidence="4 5" key="1">
    <citation type="submission" date="2021-03" db="EMBL/GenBank/DDBJ databases">
        <authorList>
            <person name="Xin L."/>
        </authorList>
    </citation>
    <scope>NUCLEOTIDE SEQUENCE [LARGE SCALE GENOMIC DNA]</scope>
    <source>
        <strain evidence="4 5">XHU 5031</strain>
    </source>
</reference>
<keyword evidence="1 4" id="KW-0808">Transferase</keyword>
<dbReference type="RefSeq" id="WP_207276964.1">
    <property type="nucleotide sequence ID" value="NZ_JAFMPK010000048.1"/>
</dbReference>
<gene>
    <name evidence="4" type="ORF">J0911_18455</name>
</gene>
<evidence type="ECO:0000256" key="1">
    <source>
        <dbReference type="ARBA" id="ARBA00022679"/>
    </source>
</evidence>
<dbReference type="Gene3D" id="1.10.8.240">
    <property type="entry name" value="CofD-like domain"/>
    <property type="match status" value="1"/>
</dbReference>
<dbReference type="InterPro" id="IPR002882">
    <property type="entry name" value="CofD"/>
</dbReference>
<protein>
    <submittedName>
        <fullName evidence="4">2-phospho-L-lactate transferase</fullName>
        <ecNumber evidence="4">2.7.8.28</ecNumber>
    </submittedName>
</protein>
<accession>A0ABS3IDE6</accession>
<dbReference type="CDD" id="cd07186">
    <property type="entry name" value="CofD_like"/>
    <property type="match status" value="1"/>
</dbReference>
<dbReference type="SUPFAM" id="SSF142338">
    <property type="entry name" value="CofD-like"/>
    <property type="match status" value="1"/>
</dbReference>
<dbReference type="InterPro" id="IPR010115">
    <property type="entry name" value="FbiA/CofD"/>
</dbReference>
<evidence type="ECO:0000313" key="4">
    <source>
        <dbReference type="EMBL" id="MBO0611010.1"/>
    </source>
</evidence>
<evidence type="ECO:0000256" key="2">
    <source>
        <dbReference type="ARBA" id="ARBA00022842"/>
    </source>
</evidence>
<proteinExistence type="inferred from homology"/>
<dbReference type="Proteomes" id="UP000664617">
    <property type="component" value="Unassembled WGS sequence"/>
</dbReference>
<keyword evidence="2" id="KW-0460">Magnesium</keyword>
<name>A0ABS3IDE6_9MICO</name>
<evidence type="ECO:0000313" key="5">
    <source>
        <dbReference type="Proteomes" id="UP000664617"/>
    </source>
</evidence>
<sequence length="338" mass="35305">MERVTLLAGGVGGARLAHGLDLALRPPSHEPVTASTDLTAPGSEPVAAPGSAEARHPLTVVVNVGDDTELHGLWISPDIDTVLYTLAGLNDEERGWGLRGESYATLGQLARLGEDTWFTLGDKDLATHIARTARLRSGTPLSTVTSQIAESLGVRPRVVPVTDDRLATMVDTPSGRLGFQEYFVGHQHADEVLGLHFEGAEATRPAPGVIDALRDAELVLLAPSNPFLSIDPVLAVPGVRDALAGTAARRVAVSPIVGGAAIKGPAAKILESLGHEVSALGVARLYTGLVDVMCIDERDSHLSGPVADLGFEVLVTDTIMGGPEGRARLAHELLGTRA</sequence>
<dbReference type="EMBL" id="JAFMPK010000048">
    <property type="protein sequence ID" value="MBO0611010.1"/>
    <property type="molecule type" value="Genomic_DNA"/>
</dbReference>
<dbReference type="PANTHER" id="PTHR43007">
    <property type="entry name" value="2-PHOSPHO-L-LACTATE TRANSFERASE"/>
    <property type="match status" value="1"/>
</dbReference>
<dbReference type="HAMAP" id="MF_01257">
    <property type="entry name" value="CofD"/>
    <property type="match status" value="1"/>
</dbReference>
<evidence type="ECO:0000256" key="3">
    <source>
        <dbReference type="SAM" id="MobiDB-lite"/>
    </source>
</evidence>
<comment type="caution">
    <text evidence="4">The sequence shown here is derived from an EMBL/GenBank/DDBJ whole genome shotgun (WGS) entry which is preliminary data.</text>
</comment>